<accession>A0ABQ6GE96</accession>
<evidence type="ECO:0000313" key="2">
    <source>
        <dbReference type="EMBL" id="GLX67911.1"/>
    </source>
</evidence>
<keyword evidence="1" id="KW-0732">Signal</keyword>
<sequence length="183" mass="20886">MRKTIKYFPLLFLLIFATGCTNSGYGSMEEAIQNSGIQYKQIYYQYEVKKGVILFYVNPNGGIDAGLVYKNGKKFKWGFGSGTVSYPTDEEVTWGAANLDINAKTEEQKNYWIYYGIIKQADITKLHIEHKGTIKSINKDANIVELSDGFRLWFALQDEQNSIQPGFILDGYNKDGVNVYHFE</sequence>
<keyword evidence="3" id="KW-1185">Reference proteome</keyword>
<dbReference type="EMBL" id="BSSQ01000010">
    <property type="protein sequence ID" value="GLX67911.1"/>
    <property type="molecule type" value="Genomic_DNA"/>
</dbReference>
<evidence type="ECO:0000256" key="1">
    <source>
        <dbReference type="SAM" id="SignalP"/>
    </source>
</evidence>
<reference evidence="2 3" key="1">
    <citation type="submission" date="2023-03" db="EMBL/GenBank/DDBJ databases">
        <title>Draft genome sequence of the bacteria which degrade cell wall of Tricholomamatutake.</title>
        <authorList>
            <person name="Konishi Y."/>
            <person name="Fukuta Y."/>
            <person name="Shirasaka N."/>
        </authorList>
    </citation>
    <scope>NUCLEOTIDE SEQUENCE [LARGE SCALE GENOMIC DNA]</scope>
    <source>
        <strain evidence="3">mu1</strain>
    </source>
</reference>
<dbReference type="RefSeq" id="WP_284238670.1">
    <property type="nucleotide sequence ID" value="NZ_BSSQ01000010.1"/>
</dbReference>
<dbReference type="Proteomes" id="UP001157114">
    <property type="component" value="Unassembled WGS sequence"/>
</dbReference>
<dbReference type="PROSITE" id="PS51257">
    <property type="entry name" value="PROKAR_LIPOPROTEIN"/>
    <property type="match status" value="1"/>
</dbReference>
<comment type="caution">
    <text evidence="2">The sequence shown here is derived from an EMBL/GenBank/DDBJ whole genome shotgun (WGS) entry which is preliminary data.</text>
</comment>
<organism evidence="2 3">
    <name type="scientific">Paenibacillus glycanilyticus</name>
    <dbReference type="NCBI Taxonomy" id="126569"/>
    <lineage>
        <taxon>Bacteria</taxon>
        <taxon>Bacillati</taxon>
        <taxon>Bacillota</taxon>
        <taxon>Bacilli</taxon>
        <taxon>Bacillales</taxon>
        <taxon>Paenibacillaceae</taxon>
        <taxon>Paenibacillus</taxon>
    </lineage>
</organism>
<name>A0ABQ6GE96_9BACL</name>
<evidence type="ECO:0008006" key="4">
    <source>
        <dbReference type="Google" id="ProtNLM"/>
    </source>
</evidence>
<protein>
    <recommendedName>
        <fullName evidence="4">Lipoprotein</fullName>
    </recommendedName>
</protein>
<feature type="signal peptide" evidence="1">
    <location>
        <begin position="1"/>
        <end position="23"/>
    </location>
</feature>
<evidence type="ECO:0000313" key="3">
    <source>
        <dbReference type="Proteomes" id="UP001157114"/>
    </source>
</evidence>
<proteinExistence type="predicted"/>
<feature type="chain" id="PRO_5046102554" description="Lipoprotein" evidence="1">
    <location>
        <begin position="24"/>
        <end position="183"/>
    </location>
</feature>
<gene>
    <name evidence="2" type="ORF">MU1_22560</name>
</gene>